<dbReference type="OrthoDB" id="7354488at2"/>
<dbReference type="Gene3D" id="1.10.150.130">
    <property type="match status" value="1"/>
</dbReference>
<dbReference type="InterPro" id="IPR013762">
    <property type="entry name" value="Integrase-like_cat_sf"/>
</dbReference>
<sequence length="341" mass="39095">MPKTTASNVRMKHKYLEHLKHAKGRDEKTLDKVASALTEFEKAVGGKDFKQFHRGWGERLKVHLSKARNKRTKKPLSPSTVDATLAYVKGFILWLADQPGFKSRARYSDAEYFNNSLKGRRVAHAQRSIPYPSMEQALHAFQAMPEGDKFERRDKALFAFFMLTGARDGAVATLLLKHVNLFDGHVFQDPRDVATKNAKLIDTWFFPVDPLYRECFERWVTYLREVELFGDTDAVFPKAEMGMVNMRFQKVGLSREGYTSGAPLNAIIKTAFRRVQMTPFTPHEFRKTLARYGDETCSRMEQLKAWSLNLGHEHLATTVNSYIPVSKERQGELIKGLRQSS</sequence>
<dbReference type="Gene3D" id="1.10.443.10">
    <property type="entry name" value="Intergrase catalytic core"/>
    <property type="match status" value="1"/>
</dbReference>
<dbReference type="GO" id="GO:0006310">
    <property type="term" value="P:DNA recombination"/>
    <property type="evidence" value="ECO:0007669"/>
    <property type="project" value="UniProtKB-KW"/>
</dbReference>
<dbReference type="PANTHER" id="PTHR30349">
    <property type="entry name" value="PHAGE INTEGRASE-RELATED"/>
    <property type="match status" value="1"/>
</dbReference>
<dbReference type="GO" id="GO:0015074">
    <property type="term" value="P:DNA integration"/>
    <property type="evidence" value="ECO:0007669"/>
    <property type="project" value="UniProtKB-KW"/>
</dbReference>
<evidence type="ECO:0000259" key="7">
    <source>
        <dbReference type="PROSITE" id="PS51900"/>
    </source>
</evidence>
<dbReference type="InterPro" id="IPR011010">
    <property type="entry name" value="DNA_brk_join_enz"/>
</dbReference>
<dbReference type="PROSITE" id="PS51898">
    <property type="entry name" value="TYR_RECOMBINASE"/>
    <property type="match status" value="1"/>
</dbReference>
<evidence type="ECO:0000256" key="1">
    <source>
        <dbReference type="ARBA" id="ARBA00008857"/>
    </source>
</evidence>
<gene>
    <name evidence="8" type="ORF">SAMN05443551_3183</name>
</gene>
<evidence type="ECO:0000259" key="6">
    <source>
        <dbReference type="PROSITE" id="PS51898"/>
    </source>
</evidence>
<keyword evidence="9" id="KW-1185">Reference proteome</keyword>
<dbReference type="InterPro" id="IPR050090">
    <property type="entry name" value="Tyrosine_recombinase_XerCD"/>
</dbReference>
<dbReference type="EMBL" id="FQXC01000004">
    <property type="protein sequence ID" value="SHH81017.1"/>
    <property type="molecule type" value="Genomic_DNA"/>
</dbReference>
<organism evidence="8 9">
    <name type="scientific">Marivita hallyeonensis</name>
    <dbReference type="NCBI Taxonomy" id="996342"/>
    <lineage>
        <taxon>Bacteria</taxon>
        <taxon>Pseudomonadati</taxon>
        <taxon>Pseudomonadota</taxon>
        <taxon>Alphaproteobacteria</taxon>
        <taxon>Rhodobacterales</taxon>
        <taxon>Roseobacteraceae</taxon>
        <taxon>Marivita</taxon>
    </lineage>
</organism>
<feature type="domain" description="Core-binding (CB)" evidence="7">
    <location>
        <begin position="6"/>
        <end position="96"/>
    </location>
</feature>
<evidence type="ECO:0000256" key="3">
    <source>
        <dbReference type="ARBA" id="ARBA00023125"/>
    </source>
</evidence>
<keyword evidence="4" id="KW-0233">DNA recombination</keyword>
<dbReference type="InterPro" id="IPR002104">
    <property type="entry name" value="Integrase_catalytic"/>
</dbReference>
<dbReference type="AlphaFoldDB" id="A0A1M5W0L5"/>
<protein>
    <submittedName>
        <fullName evidence="8">Site-specific recombinase XerD</fullName>
    </submittedName>
</protein>
<dbReference type="Pfam" id="PF00589">
    <property type="entry name" value="Phage_integrase"/>
    <property type="match status" value="1"/>
</dbReference>
<dbReference type="GO" id="GO:0003677">
    <property type="term" value="F:DNA binding"/>
    <property type="evidence" value="ECO:0007669"/>
    <property type="project" value="UniProtKB-UniRule"/>
</dbReference>
<keyword evidence="3 5" id="KW-0238">DNA-binding</keyword>
<evidence type="ECO:0000256" key="4">
    <source>
        <dbReference type="ARBA" id="ARBA00023172"/>
    </source>
</evidence>
<evidence type="ECO:0000313" key="8">
    <source>
        <dbReference type="EMBL" id="SHH81017.1"/>
    </source>
</evidence>
<dbReference type="Proteomes" id="UP000184221">
    <property type="component" value="Unassembled WGS sequence"/>
</dbReference>
<evidence type="ECO:0000313" key="9">
    <source>
        <dbReference type="Proteomes" id="UP000184221"/>
    </source>
</evidence>
<dbReference type="PROSITE" id="PS51900">
    <property type="entry name" value="CB"/>
    <property type="match status" value="1"/>
</dbReference>
<comment type="similarity">
    <text evidence="1">Belongs to the 'phage' integrase family.</text>
</comment>
<evidence type="ECO:0000256" key="5">
    <source>
        <dbReference type="PROSITE-ProRule" id="PRU01248"/>
    </source>
</evidence>
<dbReference type="STRING" id="996342.SAMN05443551_3183"/>
<name>A0A1M5W0L5_9RHOB</name>
<proteinExistence type="inferred from homology"/>
<evidence type="ECO:0000256" key="2">
    <source>
        <dbReference type="ARBA" id="ARBA00022908"/>
    </source>
</evidence>
<accession>A0A1M5W0L5</accession>
<feature type="domain" description="Tyr recombinase" evidence="6">
    <location>
        <begin position="127"/>
        <end position="335"/>
    </location>
</feature>
<dbReference type="InterPro" id="IPR010998">
    <property type="entry name" value="Integrase_recombinase_N"/>
</dbReference>
<dbReference type="InterPro" id="IPR044068">
    <property type="entry name" value="CB"/>
</dbReference>
<dbReference type="RefSeq" id="WP_072779001.1">
    <property type="nucleotide sequence ID" value="NZ_FQXC01000004.1"/>
</dbReference>
<dbReference type="PANTHER" id="PTHR30349:SF41">
    <property type="entry name" value="INTEGRASE_RECOMBINASE PROTEIN MJ0367-RELATED"/>
    <property type="match status" value="1"/>
</dbReference>
<keyword evidence="2" id="KW-0229">DNA integration</keyword>
<dbReference type="SUPFAM" id="SSF56349">
    <property type="entry name" value="DNA breaking-rejoining enzymes"/>
    <property type="match status" value="1"/>
</dbReference>
<reference evidence="8 9" key="1">
    <citation type="submission" date="2016-11" db="EMBL/GenBank/DDBJ databases">
        <authorList>
            <person name="Jaros S."/>
            <person name="Januszkiewicz K."/>
            <person name="Wedrychowicz H."/>
        </authorList>
    </citation>
    <scope>NUCLEOTIDE SEQUENCE [LARGE SCALE GENOMIC DNA]</scope>
    <source>
        <strain evidence="8 9">DSM 29431</strain>
    </source>
</reference>